<protein>
    <recommendedName>
        <fullName evidence="1">DNA2/NAM7 helicase-like C-terminal domain-containing protein</fullName>
    </recommendedName>
</protein>
<dbReference type="STRING" id="3469.A0A4Y7KH65"/>
<dbReference type="EMBL" id="CM010721">
    <property type="protein sequence ID" value="RZC72196.1"/>
    <property type="molecule type" value="Genomic_DNA"/>
</dbReference>
<keyword evidence="3" id="KW-1185">Reference proteome</keyword>
<evidence type="ECO:0000313" key="3">
    <source>
        <dbReference type="Proteomes" id="UP000316621"/>
    </source>
</evidence>
<dbReference type="PANTHER" id="PTHR10887:SF515">
    <property type="entry name" value="P-LOOP CONTAINING NUCLEOSIDE TRIPHOSPHATE HYDROLASES SUPERFAMILY PROTEIN"/>
    <property type="match status" value="1"/>
</dbReference>
<dbReference type="InterPro" id="IPR041679">
    <property type="entry name" value="DNA2/NAM7-like_C"/>
</dbReference>
<feature type="domain" description="DNA2/NAM7 helicase-like C-terminal" evidence="1">
    <location>
        <begin position="53"/>
        <end position="95"/>
    </location>
</feature>
<proteinExistence type="predicted"/>
<dbReference type="AlphaFoldDB" id="A0A4Y7KH65"/>
<dbReference type="SUPFAM" id="SSF52540">
    <property type="entry name" value="P-loop containing nucleoside triphosphate hydrolases"/>
    <property type="match status" value="1"/>
</dbReference>
<dbReference type="Gene3D" id="3.40.50.300">
    <property type="entry name" value="P-loop containing nucleotide triphosphate hydrolases"/>
    <property type="match status" value="1"/>
</dbReference>
<gene>
    <name evidence="2" type="ORF">C5167_035360</name>
</gene>
<dbReference type="Proteomes" id="UP000316621">
    <property type="component" value="Chromosome 7"/>
</dbReference>
<reference evidence="2 3" key="1">
    <citation type="journal article" date="2018" name="Science">
        <title>The opium poppy genome and morphinan production.</title>
        <authorList>
            <person name="Guo L."/>
            <person name="Winzer T."/>
            <person name="Yang X."/>
            <person name="Li Y."/>
            <person name="Ning Z."/>
            <person name="He Z."/>
            <person name="Teodor R."/>
            <person name="Lu Y."/>
            <person name="Bowser T.A."/>
            <person name="Graham I.A."/>
            <person name="Ye K."/>
        </authorList>
    </citation>
    <scope>NUCLEOTIDE SEQUENCE [LARGE SCALE GENOMIC DNA]</scope>
    <source>
        <strain evidence="3">cv. HN1</strain>
        <tissue evidence="2">Leaves</tissue>
    </source>
</reference>
<evidence type="ECO:0000313" key="2">
    <source>
        <dbReference type="EMBL" id="RZC72196.1"/>
    </source>
</evidence>
<evidence type="ECO:0000259" key="1">
    <source>
        <dbReference type="Pfam" id="PF13087"/>
    </source>
</evidence>
<dbReference type="PANTHER" id="PTHR10887">
    <property type="entry name" value="DNA2/NAM7 HELICASE FAMILY"/>
    <property type="match status" value="1"/>
</dbReference>
<organism evidence="2 3">
    <name type="scientific">Papaver somniferum</name>
    <name type="common">Opium poppy</name>
    <dbReference type="NCBI Taxonomy" id="3469"/>
    <lineage>
        <taxon>Eukaryota</taxon>
        <taxon>Viridiplantae</taxon>
        <taxon>Streptophyta</taxon>
        <taxon>Embryophyta</taxon>
        <taxon>Tracheophyta</taxon>
        <taxon>Spermatophyta</taxon>
        <taxon>Magnoliopsida</taxon>
        <taxon>Ranunculales</taxon>
        <taxon>Papaveraceae</taxon>
        <taxon>Papaveroideae</taxon>
        <taxon>Papaver</taxon>
    </lineage>
</organism>
<dbReference type="InterPro" id="IPR027417">
    <property type="entry name" value="P-loop_NTPase"/>
</dbReference>
<dbReference type="Pfam" id="PF13087">
    <property type="entry name" value="AAA_12"/>
    <property type="match status" value="1"/>
</dbReference>
<accession>A0A4Y7KH65</accession>
<sequence length="96" mass="10951">MVTRCVDEAAQLKECESVIPVQLEAIKHAVLIGDECHPQARIKSRVSDEAGFGRSLFGRLGLFGHLEDLPNMQYRMHPKISSFPNHKFYKDQIRDV</sequence>
<dbReference type="Gramene" id="RZC72196">
    <property type="protein sequence ID" value="RZC72196"/>
    <property type="gene ID" value="C5167_035360"/>
</dbReference>
<dbReference type="InterPro" id="IPR045055">
    <property type="entry name" value="DNA2/NAM7-like"/>
</dbReference>
<name>A0A4Y7KH65_PAPSO</name>
<dbReference type="OMA" id="NKIMDGR"/>